<protein>
    <submittedName>
        <fullName evidence="1">DUF2793 domain-containing protein</fullName>
    </submittedName>
</protein>
<dbReference type="Proteomes" id="UP001081283">
    <property type="component" value="Unassembled WGS sequence"/>
</dbReference>
<sequence length="399" mass="41414">MSNLSPRHALPFLSPSQAQKHVTVNESLRLVDALLQCAVVSATVEVEPTGPQDGEAWILPAGRSGPAWDFIAPGRIAAWIDGRFTPIAPPAGFLAYVIDTGAFVLFDGTGWSAIPLSGANVPSFGINTTADTTNRLAVKADSELLSHDDVTPGSGDARKIINKLDAAHTASLVFQSGYSGRAEIGLMGDNQLAFKVSADGGAFTEVLRADTVTGHLALQRPSAERTLHLGGPTNPGIRLQEDGTAGYGELVNVSAGQTLLSHVSPPGEGALIDLAPIPADGTSSAAFRFFRGTNTSHGCYLTIHAGDGTATYNHQLSGKWDSYLNVTYGNLRIGSATPPVCKLDVAGPVRVGSYAVAALPAASAGAGQIIYVPDETGGAVLAFSDGTNWRRSTDRSVVT</sequence>
<keyword evidence="2" id="KW-1185">Reference proteome</keyword>
<dbReference type="Pfam" id="PF10983">
    <property type="entry name" value="DUF2793"/>
    <property type="match status" value="1"/>
</dbReference>
<proteinExistence type="predicted"/>
<evidence type="ECO:0000313" key="1">
    <source>
        <dbReference type="EMBL" id="MCY0096402.1"/>
    </source>
</evidence>
<gene>
    <name evidence="1" type="ORF">OEG82_20655</name>
</gene>
<dbReference type="RefSeq" id="WP_267614230.1">
    <property type="nucleotide sequence ID" value="NZ_JAOVZQ010000001.1"/>
</dbReference>
<name>A0ABT3YKQ5_9HYPH</name>
<evidence type="ECO:0000313" key="2">
    <source>
        <dbReference type="Proteomes" id="UP001081283"/>
    </source>
</evidence>
<dbReference type="EMBL" id="JAOVZQ010000001">
    <property type="protein sequence ID" value="MCY0096402.1"/>
    <property type="molecule type" value="Genomic_DNA"/>
</dbReference>
<reference evidence="1" key="1">
    <citation type="submission" date="2022-10" db="EMBL/GenBank/DDBJ databases">
        <title>Hoeflea sp. J2-29, isolated from marine algae.</title>
        <authorList>
            <person name="Kristyanto S."/>
            <person name="Kim J.M."/>
            <person name="Jeon C.O."/>
        </authorList>
    </citation>
    <scope>NUCLEOTIDE SEQUENCE</scope>
    <source>
        <strain evidence="1">J2-29</strain>
    </source>
</reference>
<organism evidence="1 2">
    <name type="scientific">Hoeflea ulvae</name>
    <dbReference type="NCBI Taxonomy" id="2983764"/>
    <lineage>
        <taxon>Bacteria</taxon>
        <taxon>Pseudomonadati</taxon>
        <taxon>Pseudomonadota</taxon>
        <taxon>Alphaproteobacteria</taxon>
        <taxon>Hyphomicrobiales</taxon>
        <taxon>Rhizobiaceae</taxon>
        <taxon>Hoeflea</taxon>
    </lineage>
</organism>
<accession>A0ABT3YKQ5</accession>
<comment type="caution">
    <text evidence="1">The sequence shown here is derived from an EMBL/GenBank/DDBJ whole genome shotgun (WGS) entry which is preliminary data.</text>
</comment>
<dbReference type="InterPro" id="IPR021251">
    <property type="entry name" value="DUF2793"/>
</dbReference>